<organism evidence="1 2">
    <name type="scientific">Methylobacterium aquaticum</name>
    <dbReference type="NCBI Taxonomy" id="270351"/>
    <lineage>
        <taxon>Bacteria</taxon>
        <taxon>Pseudomonadati</taxon>
        <taxon>Pseudomonadota</taxon>
        <taxon>Alphaproteobacteria</taxon>
        <taxon>Hyphomicrobiales</taxon>
        <taxon>Methylobacteriaceae</taxon>
        <taxon>Methylobacterium</taxon>
    </lineage>
</organism>
<gene>
    <name evidence="1" type="ORF">Maq22A_c04995</name>
</gene>
<sequence>MRGQQLLHDAPRALAFLVSQQAFIEPTVYRTQYPAIRYQRLIPVDTAAPEWIPAVTYFSMDQVGAARWVTGNAQDVPRADVKRNIFETTVSMAGIGYGYDLEELGKAQLLGMSLDADKAAAARQASEEFIDKTALFGDTAKGYDGLVNNPAVTAGSAPPTGAAGSTQFKDKTAEQVTADVNGAITGVFVGSNTVELADTLLLPYQIMIDLSIRRIDPMSQMTVLDWIRRNNIFTMETGQPLDIIGVRGLETAGAGGTARLMAYRRDPTVLKLWLPMPFRFFPAWQTGPWRFDVPGAFRFGGTDIRRPGACRYLDGL</sequence>
<dbReference type="EMBL" id="AP014704">
    <property type="protein sequence ID" value="BAQ44394.1"/>
    <property type="molecule type" value="Genomic_DNA"/>
</dbReference>
<evidence type="ECO:0000313" key="1">
    <source>
        <dbReference type="EMBL" id="BAQ44394.1"/>
    </source>
</evidence>
<dbReference type="PATRIC" id="fig|270351.10.peg.954"/>
<name>A0A0C6FH44_9HYPH</name>
<reference evidence="2" key="2">
    <citation type="submission" date="2015-01" db="EMBL/GenBank/DDBJ databases">
        <title>Complete genome sequence of Methylobacterium aquaticum strain 22A.</title>
        <authorList>
            <person name="Tani A."/>
            <person name="Ogura Y."/>
            <person name="Hayashi T."/>
        </authorList>
    </citation>
    <scope>NUCLEOTIDE SEQUENCE [LARGE SCALE GENOMIC DNA]</scope>
    <source>
        <strain evidence="2">MA-22A</strain>
    </source>
</reference>
<proteinExistence type="predicted"/>
<accession>A0A0C6FH44</accession>
<reference evidence="1 2" key="1">
    <citation type="journal article" date="2015" name="Genome Announc.">
        <title>Complete Genome Sequence of Methylobacterium aquaticum Strain 22A, Isolated from Racomitrium japonicum Moss.</title>
        <authorList>
            <person name="Tani A."/>
            <person name="Ogura Y."/>
            <person name="Hayashi T."/>
            <person name="Kimbara K."/>
        </authorList>
    </citation>
    <scope>NUCLEOTIDE SEQUENCE [LARGE SCALE GENOMIC DNA]</scope>
    <source>
        <strain evidence="1 2">MA-22A</strain>
    </source>
</reference>
<protein>
    <recommendedName>
        <fullName evidence="3">DUF2184 domain-containing protein</fullName>
    </recommendedName>
</protein>
<evidence type="ECO:0000313" key="2">
    <source>
        <dbReference type="Proteomes" id="UP000061432"/>
    </source>
</evidence>
<dbReference type="PIRSF" id="PIRSF029202">
    <property type="entry name" value="UCP029202"/>
    <property type="match status" value="1"/>
</dbReference>
<dbReference type="RefSeq" id="WP_060845916.1">
    <property type="nucleotide sequence ID" value="NZ_AP014704.1"/>
</dbReference>
<dbReference type="Proteomes" id="UP000061432">
    <property type="component" value="Chromosome"/>
</dbReference>
<dbReference type="Pfam" id="PF09950">
    <property type="entry name" value="Major_capside"/>
    <property type="match status" value="1"/>
</dbReference>
<dbReference type="OrthoDB" id="8437797at2"/>
<evidence type="ECO:0008006" key="3">
    <source>
        <dbReference type="Google" id="ProtNLM"/>
    </source>
</evidence>
<dbReference type="STRING" id="270351.Maq22A_c04995"/>
<dbReference type="KEGG" id="maqu:Maq22A_c04995"/>
<dbReference type="InterPro" id="IPR020049">
    <property type="entry name" value="Major_capsid-like"/>
</dbReference>
<dbReference type="AlphaFoldDB" id="A0A0C6FH44"/>